<comment type="caution">
    <text evidence="2">The sequence shown here is derived from an EMBL/GenBank/DDBJ whole genome shotgun (WGS) entry which is preliminary data.</text>
</comment>
<dbReference type="Proteomes" id="UP000607796">
    <property type="component" value="Unassembled WGS sequence"/>
</dbReference>
<feature type="transmembrane region" description="Helical" evidence="1">
    <location>
        <begin position="107"/>
        <end position="126"/>
    </location>
</feature>
<name>A0ABR9WYV5_9RHOB</name>
<organism evidence="2 3">
    <name type="scientific">Salipiger mangrovisoli</name>
    <dbReference type="NCBI Taxonomy" id="2865933"/>
    <lineage>
        <taxon>Bacteria</taxon>
        <taxon>Pseudomonadati</taxon>
        <taxon>Pseudomonadota</taxon>
        <taxon>Alphaproteobacteria</taxon>
        <taxon>Rhodobacterales</taxon>
        <taxon>Roseobacteraceae</taxon>
        <taxon>Salipiger</taxon>
    </lineage>
</organism>
<reference evidence="2 3" key="1">
    <citation type="journal article" date="2021" name="Int. J. Syst. Evol. Microbiol.">
        <title>Salipiger mangrovisoli sp. nov., isolated from mangrove soil and the proposal for the reclassification of Paraphaeobacter pallidus as Salipiger pallidus comb. nov.</title>
        <authorList>
            <person name="Du J."/>
            <person name="Liu Y."/>
            <person name="Pei T."/>
            <person name="Deng M.R."/>
            <person name="Zhu H."/>
        </authorList>
    </citation>
    <scope>NUCLEOTIDE SEQUENCE [LARGE SCALE GENOMIC DNA]</scope>
    <source>
        <strain evidence="2 3">6D45A</strain>
    </source>
</reference>
<keyword evidence="1" id="KW-0472">Membrane</keyword>
<protein>
    <submittedName>
        <fullName evidence="2">Uncharacterized protein</fullName>
    </submittedName>
</protein>
<gene>
    <name evidence="2" type="ORF">IQ782_06230</name>
</gene>
<evidence type="ECO:0000313" key="3">
    <source>
        <dbReference type="Proteomes" id="UP000607796"/>
    </source>
</evidence>
<feature type="transmembrane region" description="Helical" evidence="1">
    <location>
        <begin position="6"/>
        <end position="30"/>
    </location>
</feature>
<feature type="transmembrane region" description="Helical" evidence="1">
    <location>
        <begin position="78"/>
        <end position="100"/>
    </location>
</feature>
<accession>A0ABR9WYV5</accession>
<keyword evidence="3" id="KW-1185">Reference proteome</keyword>
<keyword evidence="1" id="KW-1133">Transmembrane helix</keyword>
<feature type="transmembrane region" description="Helical" evidence="1">
    <location>
        <begin position="42"/>
        <end position="66"/>
    </location>
</feature>
<dbReference type="RefSeq" id="WP_194133751.1">
    <property type="nucleotide sequence ID" value="NZ_JADFFK010000003.1"/>
</dbReference>
<sequence length="129" mass="13725">MSPFEPSPLLLALIVFKSFVYLECLALLALTRGLFGRGPSRLAALVTLALAALGILESIAPLYAAAHASLLPTLSRFLAWQQGAPALLLASLPLALSAVLPGRRFRAIDILHMILLAALLGLWLAARFV</sequence>
<dbReference type="EMBL" id="JADFFK010000003">
    <property type="protein sequence ID" value="MBE9636431.1"/>
    <property type="molecule type" value="Genomic_DNA"/>
</dbReference>
<evidence type="ECO:0000313" key="2">
    <source>
        <dbReference type="EMBL" id="MBE9636431.1"/>
    </source>
</evidence>
<keyword evidence="1" id="KW-0812">Transmembrane</keyword>
<proteinExistence type="predicted"/>
<evidence type="ECO:0000256" key="1">
    <source>
        <dbReference type="SAM" id="Phobius"/>
    </source>
</evidence>